<sequence length="237" mass="27403">MIKVTSPIEKQLKAVKDELKGVQDYPMDKLISIIQEVGFECDFCARCCTREFNDHVFLLNDDAVRIKAISSDSLEPAPYYELCDQHGRFYVSGYSLKVKKDGSCIFLHEKKCAIYGQRPLICRLYPYMLHREADEDGNIDWRQIAGPGQHGCYHTGISDDESEEIALLIKSYETGYLMQVAEFFKKAEEHFKKNGLKHVQSVYDGEMRKFNKGEEITVFVLFNDDFIEHKVKKESSQ</sequence>
<dbReference type="Proteomes" id="UP001183006">
    <property type="component" value="Chromosome"/>
</dbReference>
<name>A0AA51UH95_9EURY</name>
<proteinExistence type="predicted"/>
<protein>
    <submittedName>
        <fullName evidence="1">YkgJ family cysteine cluster protein</fullName>
    </submittedName>
</protein>
<dbReference type="PANTHER" id="PTHR35866:SF1">
    <property type="entry name" value="YKGJ FAMILY CYSTEINE CLUSTER PROTEIN"/>
    <property type="match status" value="1"/>
</dbReference>
<reference evidence="1" key="1">
    <citation type="submission" date="2023-08" db="EMBL/GenBank/DDBJ databases">
        <title>Methanolobus mangrovi sp. nov. and Methanolobus sediminis sp. nov, two novel methylotrophic methanogens isolated from mangrove sediments in China.</title>
        <authorList>
            <person name="Zhou J."/>
        </authorList>
    </citation>
    <scope>NUCLEOTIDE SEQUENCE</scope>
    <source>
        <strain evidence="1">FTZ2</strain>
    </source>
</reference>
<organism evidence="1 2">
    <name type="scientific">Methanolobus mangrovi</name>
    <dbReference type="NCBI Taxonomy" id="3072977"/>
    <lineage>
        <taxon>Archaea</taxon>
        <taxon>Methanobacteriati</taxon>
        <taxon>Methanobacteriota</taxon>
        <taxon>Stenosarchaea group</taxon>
        <taxon>Methanomicrobia</taxon>
        <taxon>Methanosarcinales</taxon>
        <taxon>Methanosarcinaceae</taxon>
        <taxon>Methanolobus</taxon>
    </lineage>
</organism>
<dbReference type="AlphaFoldDB" id="A0AA51UH95"/>
<dbReference type="RefSeq" id="WP_309307910.1">
    <property type="nucleotide sequence ID" value="NZ_CP133594.1"/>
</dbReference>
<dbReference type="KEGG" id="mmav:RE476_12205"/>
<dbReference type="PANTHER" id="PTHR35866">
    <property type="entry name" value="PUTATIVE-RELATED"/>
    <property type="match status" value="1"/>
</dbReference>
<evidence type="ECO:0000313" key="1">
    <source>
        <dbReference type="EMBL" id="WMW22117.1"/>
    </source>
</evidence>
<gene>
    <name evidence="1" type="ORF">RE476_12205</name>
</gene>
<dbReference type="EMBL" id="CP133594">
    <property type="protein sequence ID" value="WMW22117.1"/>
    <property type="molecule type" value="Genomic_DNA"/>
</dbReference>
<accession>A0AA51UH95</accession>
<dbReference type="GeneID" id="84230916"/>
<keyword evidence="2" id="KW-1185">Reference proteome</keyword>
<evidence type="ECO:0000313" key="2">
    <source>
        <dbReference type="Proteomes" id="UP001183006"/>
    </source>
</evidence>
<dbReference type="Pfam" id="PF03692">
    <property type="entry name" value="CxxCxxCC"/>
    <property type="match status" value="1"/>
</dbReference>
<dbReference type="InterPro" id="IPR005358">
    <property type="entry name" value="Puta_zinc/iron-chelating_dom"/>
</dbReference>